<feature type="transmembrane region" description="Helical" evidence="1">
    <location>
        <begin position="9"/>
        <end position="30"/>
    </location>
</feature>
<keyword evidence="3" id="KW-0808">Transferase</keyword>
<feature type="domain" description="Acyltransferase 3" evidence="2">
    <location>
        <begin position="10"/>
        <end position="316"/>
    </location>
</feature>
<dbReference type="GO" id="GO:0000271">
    <property type="term" value="P:polysaccharide biosynthetic process"/>
    <property type="evidence" value="ECO:0007669"/>
    <property type="project" value="TreeGrafter"/>
</dbReference>
<dbReference type="EMBL" id="FOKQ01000022">
    <property type="protein sequence ID" value="SFC82905.1"/>
    <property type="molecule type" value="Genomic_DNA"/>
</dbReference>
<proteinExistence type="predicted"/>
<keyword evidence="1" id="KW-0812">Transmembrane</keyword>
<feature type="transmembrane region" description="Helical" evidence="1">
    <location>
        <begin position="117"/>
        <end position="142"/>
    </location>
</feature>
<dbReference type="PANTHER" id="PTHR23028:SF131">
    <property type="entry name" value="BLR2367 PROTEIN"/>
    <property type="match status" value="1"/>
</dbReference>
<dbReference type="InterPro" id="IPR002656">
    <property type="entry name" value="Acyl_transf_3_dom"/>
</dbReference>
<dbReference type="GO" id="GO:0016747">
    <property type="term" value="F:acyltransferase activity, transferring groups other than amino-acyl groups"/>
    <property type="evidence" value="ECO:0007669"/>
    <property type="project" value="InterPro"/>
</dbReference>
<keyword evidence="3" id="KW-0378">Hydrolase</keyword>
<feature type="transmembrane region" description="Helical" evidence="1">
    <location>
        <begin position="154"/>
        <end position="174"/>
    </location>
</feature>
<protein>
    <submittedName>
        <fullName evidence="3">Peptidoglycan/LPS O-acetylase OafA/YrhL, contains acyltransferase and SGNH-hydrolase domains</fullName>
    </submittedName>
</protein>
<feature type="transmembrane region" description="Helical" evidence="1">
    <location>
        <begin position="180"/>
        <end position="197"/>
    </location>
</feature>
<keyword evidence="3" id="KW-0012">Acyltransferase</keyword>
<dbReference type="InterPro" id="IPR050879">
    <property type="entry name" value="Acyltransferase_3"/>
</dbReference>
<feature type="transmembrane region" description="Helical" evidence="1">
    <location>
        <begin position="36"/>
        <end position="57"/>
    </location>
</feature>
<keyword evidence="1" id="KW-0472">Membrane</keyword>
<evidence type="ECO:0000313" key="4">
    <source>
        <dbReference type="Proteomes" id="UP000182192"/>
    </source>
</evidence>
<feature type="transmembrane region" description="Helical" evidence="1">
    <location>
        <begin position="78"/>
        <end position="97"/>
    </location>
</feature>
<feature type="transmembrane region" description="Helical" evidence="1">
    <location>
        <begin position="296"/>
        <end position="317"/>
    </location>
</feature>
<evidence type="ECO:0000259" key="2">
    <source>
        <dbReference type="Pfam" id="PF01757"/>
    </source>
</evidence>
<dbReference type="RefSeq" id="WP_074962108.1">
    <property type="nucleotide sequence ID" value="NZ_FOKQ01000022.1"/>
</dbReference>
<keyword evidence="1" id="KW-1133">Transmembrane helix</keyword>
<dbReference type="GO" id="GO:0016787">
    <property type="term" value="F:hydrolase activity"/>
    <property type="evidence" value="ECO:0007669"/>
    <property type="project" value="UniProtKB-KW"/>
</dbReference>
<accession>A0A1I1MCI5</accession>
<dbReference type="Pfam" id="PF01757">
    <property type="entry name" value="Acyl_transf_3"/>
    <property type="match status" value="1"/>
</dbReference>
<organism evidence="3 4">
    <name type="scientific">Ruminococcus albus</name>
    <dbReference type="NCBI Taxonomy" id="1264"/>
    <lineage>
        <taxon>Bacteria</taxon>
        <taxon>Bacillati</taxon>
        <taxon>Bacillota</taxon>
        <taxon>Clostridia</taxon>
        <taxon>Eubacteriales</taxon>
        <taxon>Oscillospiraceae</taxon>
        <taxon>Ruminococcus</taxon>
    </lineage>
</organism>
<sequence>MSGNNENNYGWISTLRGFAALLVFTAHLPIPWPGQMGFIIGRAGVAIFFLIMGYLAVQARQKRTRKQYLFNRFVRMYPVFWLILTATFIAKIIVWRASLFGHLKDLLFNMTLFNEFLGSDCIIGTSWMMPIQVCFFVALAVLSADFFEYASEKTIENIFIAGGGFTVFISLLRFITDKPFPTAFGLLLLLGLIGIQYKEYGGNNSISYGDIHGVSRYLEIYAVAFVPSVILAYKWDAIGYIAAYVIGIALFVLADKYKVSVEAMNKLGSVGFSFFLVSDIPHIILEKIIITNGSVIKLVLFIVIKFAASLGLAHLLTKYVEKPMLSKAKSIEMSMK</sequence>
<gene>
    <name evidence="3" type="ORF">SAMN02910406_02457</name>
</gene>
<dbReference type="Proteomes" id="UP000182192">
    <property type="component" value="Unassembled WGS sequence"/>
</dbReference>
<dbReference type="PANTHER" id="PTHR23028">
    <property type="entry name" value="ACETYLTRANSFERASE"/>
    <property type="match status" value="1"/>
</dbReference>
<reference evidence="3 4" key="1">
    <citation type="submission" date="2016-10" db="EMBL/GenBank/DDBJ databases">
        <authorList>
            <person name="de Groot N.N."/>
        </authorList>
    </citation>
    <scope>NUCLEOTIDE SEQUENCE [LARGE SCALE GENOMIC DNA]</scope>
    <source>
        <strain evidence="3 4">AR67</strain>
    </source>
</reference>
<evidence type="ECO:0000313" key="3">
    <source>
        <dbReference type="EMBL" id="SFC82905.1"/>
    </source>
</evidence>
<feature type="transmembrane region" description="Helical" evidence="1">
    <location>
        <begin position="239"/>
        <end position="255"/>
    </location>
</feature>
<dbReference type="GO" id="GO:0016020">
    <property type="term" value="C:membrane"/>
    <property type="evidence" value="ECO:0007669"/>
    <property type="project" value="TreeGrafter"/>
</dbReference>
<dbReference type="OrthoDB" id="290051at2"/>
<name>A0A1I1MCI5_RUMAL</name>
<feature type="transmembrane region" description="Helical" evidence="1">
    <location>
        <begin position="217"/>
        <end position="233"/>
    </location>
</feature>
<dbReference type="AlphaFoldDB" id="A0A1I1MCI5"/>
<evidence type="ECO:0000256" key="1">
    <source>
        <dbReference type="SAM" id="Phobius"/>
    </source>
</evidence>
<feature type="transmembrane region" description="Helical" evidence="1">
    <location>
        <begin position="267"/>
        <end position="284"/>
    </location>
</feature>